<comment type="caution">
    <text evidence="1">The sequence shown here is derived from an EMBL/GenBank/DDBJ whole genome shotgun (WGS) entry which is preliminary data.</text>
</comment>
<accession>A0A8S9IZJ7</accession>
<evidence type="ECO:0000313" key="1">
    <source>
        <dbReference type="EMBL" id="KAF2575235.1"/>
    </source>
</evidence>
<name>A0A8S9IZJ7_BRACR</name>
<organism evidence="1">
    <name type="scientific">Brassica cretica</name>
    <name type="common">Mustard</name>
    <dbReference type="NCBI Taxonomy" id="69181"/>
    <lineage>
        <taxon>Eukaryota</taxon>
        <taxon>Viridiplantae</taxon>
        <taxon>Streptophyta</taxon>
        <taxon>Embryophyta</taxon>
        <taxon>Tracheophyta</taxon>
        <taxon>Spermatophyta</taxon>
        <taxon>Magnoliopsida</taxon>
        <taxon>eudicotyledons</taxon>
        <taxon>Gunneridae</taxon>
        <taxon>Pentapetalae</taxon>
        <taxon>rosids</taxon>
        <taxon>malvids</taxon>
        <taxon>Brassicales</taxon>
        <taxon>Brassicaceae</taxon>
        <taxon>Brassiceae</taxon>
        <taxon>Brassica</taxon>
    </lineage>
</organism>
<dbReference type="AlphaFoldDB" id="A0A8S9IZJ7"/>
<gene>
    <name evidence="1" type="ORF">F2Q70_00004441</name>
</gene>
<dbReference type="EMBL" id="QGKY02001015">
    <property type="protein sequence ID" value="KAF2575235.1"/>
    <property type="molecule type" value="Genomic_DNA"/>
</dbReference>
<proteinExistence type="predicted"/>
<protein>
    <submittedName>
        <fullName evidence="1">Uncharacterized protein</fullName>
    </submittedName>
</protein>
<sequence length="163" mass="18556">MLYNRLSGLWLNRLSRLCVQELLWNCSCNRPGKLFTPFSLANQFMFSSYYPNDMSNMSIPSDPVPTVGRGCYTQPLLSVESSVSFFKGPVASHMALTSVFSNRKPKPTHENQHLLIARNNVYFKAIKAAWEWNTSQYTEPSNKHKLSINATISNDATLELMQE</sequence>
<reference evidence="1" key="1">
    <citation type="submission" date="2019-12" db="EMBL/GenBank/DDBJ databases">
        <title>Genome sequencing and annotation of Brassica cretica.</title>
        <authorList>
            <person name="Studholme D.J."/>
            <person name="Sarris P.F."/>
        </authorList>
    </citation>
    <scope>NUCLEOTIDE SEQUENCE</scope>
    <source>
        <strain evidence="1">PFS-102/07</strain>
        <tissue evidence="1">Leaf</tissue>
    </source>
</reference>